<comment type="similarity">
    <text evidence="1">Belongs to the phD/YefM antitoxin family.</text>
</comment>
<sequence length="81" mass="9098">MSAFDEVNIRELRNNGGRVLDRVARGETLSVTRDGTPVAELTPVRRRSLSADQLIRAAKRLPKVDPDRLRADVDTVVDQSW</sequence>
<comment type="caution">
    <text evidence="2">The sequence shown here is derived from an EMBL/GenBank/DDBJ whole genome shotgun (WGS) entry which is preliminary data.</text>
</comment>
<protein>
    <recommendedName>
        <fullName evidence="4">Antitoxin</fullName>
    </recommendedName>
</protein>
<proteinExistence type="inferred from homology"/>
<keyword evidence="3" id="KW-1185">Reference proteome</keyword>
<dbReference type="InterPro" id="IPR036165">
    <property type="entry name" value="YefM-like_sf"/>
</dbReference>
<reference evidence="3" key="1">
    <citation type="journal article" date="2019" name="Int. J. Syst. Evol. Microbiol.">
        <title>The Global Catalogue of Microorganisms (GCM) 10K type strain sequencing project: providing services to taxonomists for standard genome sequencing and annotation.</title>
        <authorList>
            <consortium name="The Broad Institute Genomics Platform"/>
            <consortium name="The Broad Institute Genome Sequencing Center for Infectious Disease"/>
            <person name="Wu L."/>
            <person name="Ma J."/>
        </authorList>
    </citation>
    <scope>NUCLEOTIDE SEQUENCE [LARGE SCALE GENOMIC DNA]</scope>
    <source>
        <strain evidence="3">JCM 17688</strain>
    </source>
</reference>
<dbReference type="NCBIfam" id="TIGR01552">
    <property type="entry name" value="phd_fam"/>
    <property type="match status" value="1"/>
</dbReference>
<evidence type="ECO:0000313" key="3">
    <source>
        <dbReference type="Proteomes" id="UP001500635"/>
    </source>
</evidence>
<dbReference type="EMBL" id="BAABFR010000006">
    <property type="protein sequence ID" value="GAA4385226.1"/>
    <property type="molecule type" value="Genomic_DNA"/>
</dbReference>
<dbReference type="Gene3D" id="3.40.1620.10">
    <property type="entry name" value="YefM-like domain"/>
    <property type="match status" value="1"/>
</dbReference>
<evidence type="ECO:0000256" key="1">
    <source>
        <dbReference type="ARBA" id="ARBA00009981"/>
    </source>
</evidence>
<accession>A0ABP8J5T0</accession>
<gene>
    <name evidence="2" type="ORF">GCM10023147_06770</name>
</gene>
<dbReference type="PANTHER" id="PTHR35377:SF5">
    <property type="entry name" value="ANTITOXIN VAPB46"/>
    <property type="match status" value="1"/>
</dbReference>
<dbReference type="InterPro" id="IPR051416">
    <property type="entry name" value="phD-YefM_TA_antitoxins"/>
</dbReference>
<name>A0ABP8J5T0_9ACTN</name>
<organism evidence="2 3">
    <name type="scientific">Tsukamurella soli</name>
    <dbReference type="NCBI Taxonomy" id="644556"/>
    <lineage>
        <taxon>Bacteria</taxon>
        <taxon>Bacillati</taxon>
        <taxon>Actinomycetota</taxon>
        <taxon>Actinomycetes</taxon>
        <taxon>Mycobacteriales</taxon>
        <taxon>Tsukamurellaceae</taxon>
        <taxon>Tsukamurella</taxon>
    </lineage>
</organism>
<evidence type="ECO:0000313" key="2">
    <source>
        <dbReference type="EMBL" id="GAA4385226.1"/>
    </source>
</evidence>
<dbReference type="SUPFAM" id="SSF143120">
    <property type="entry name" value="YefM-like"/>
    <property type="match status" value="1"/>
</dbReference>
<dbReference type="RefSeq" id="WP_344990829.1">
    <property type="nucleotide sequence ID" value="NZ_BAABFR010000006.1"/>
</dbReference>
<dbReference type="Proteomes" id="UP001500635">
    <property type="component" value="Unassembled WGS sequence"/>
</dbReference>
<evidence type="ECO:0008006" key="4">
    <source>
        <dbReference type="Google" id="ProtNLM"/>
    </source>
</evidence>
<dbReference type="PANTHER" id="PTHR35377">
    <property type="entry name" value="ANTITOXIN VAPB49-RELATED-RELATED"/>
    <property type="match status" value="1"/>
</dbReference>